<sequence length="297" mass="34104">MDMEKKKLWADIKRSKEGYLWIAPAFIIVSLATVFPLVFAFDYSLYESNIFQKVKFVGFGQYVKLMRDTRFWINIFNSLFFTIGGIILALVAGFILALLIRKPGKLNSIYRTIILIPWVTNEVVLALMWTWVLNPQMSIIYYWSDMLGIVLPNFFEGRITPLITVTVLNAWRSLGFSLVMILAALSAIPVELEDAALVDGCSKLQRIWYVILPLIRSVVLVMIIVLTMSFFNIVSFVLSMTGGGPIYTTEILSIRLYKETFTFFNIPLSSALTTVMLVINLVFVFFYKKMISEEDYY</sequence>
<keyword evidence="4 7" id="KW-0812">Transmembrane</keyword>
<proteinExistence type="inferred from homology"/>
<name>A0AA41FLD7_9FIRM</name>
<dbReference type="PANTHER" id="PTHR43005:SF1">
    <property type="entry name" value="SPERMIDINE_PUTRESCINE TRANSPORT SYSTEM PERMEASE PROTEIN"/>
    <property type="match status" value="1"/>
</dbReference>
<dbReference type="GO" id="GO:0055085">
    <property type="term" value="P:transmembrane transport"/>
    <property type="evidence" value="ECO:0007669"/>
    <property type="project" value="InterPro"/>
</dbReference>
<feature type="transmembrane region" description="Helical" evidence="7">
    <location>
        <begin position="266"/>
        <end position="287"/>
    </location>
</feature>
<dbReference type="InterPro" id="IPR000515">
    <property type="entry name" value="MetI-like"/>
</dbReference>
<evidence type="ECO:0000256" key="4">
    <source>
        <dbReference type="ARBA" id="ARBA00022692"/>
    </source>
</evidence>
<evidence type="ECO:0000313" key="9">
    <source>
        <dbReference type="EMBL" id="MBT9813510.1"/>
    </source>
</evidence>
<organism evidence="9 10">
    <name type="scientific">Enterocloster citroniae</name>
    <dbReference type="NCBI Taxonomy" id="358743"/>
    <lineage>
        <taxon>Bacteria</taxon>
        <taxon>Bacillati</taxon>
        <taxon>Bacillota</taxon>
        <taxon>Clostridia</taxon>
        <taxon>Lachnospirales</taxon>
        <taxon>Lachnospiraceae</taxon>
        <taxon>Enterocloster</taxon>
    </lineage>
</organism>
<feature type="transmembrane region" description="Helical" evidence="7">
    <location>
        <begin position="71"/>
        <end position="100"/>
    </location>
</feature>
<feature type="transmembrane region" description="Helical" evidence="7">
    <location>
        <begin position="139"/>
        <end position="155"/>
    </location>
</feature>
<keyword evidence="5 7" id="KW-1133">Transmembrane helix</keyword>
<reference evidence="9" key="1">
    <citation type="journal article" date="2021" name="Gut Microbes">
        <title>A synthetic consortium of 100 gut commensals modulates the composition and function in a colon model of the microbiome of elderly subjects.</title>
        <authorList>
            <person name="Perez M."/>
            <person name="Ntemiri A."/>
            <person name="Tan H."/>
            <person name="Harris H.M.B."/>
            <person name="Roager H.M."/>
            <person name="Ribiere C."/>
            <person name="O'Toole P.W."/>
        </authorList>
    </citation>
    <scope>NUCLEOTIDE SEQUENCE</scope>
    <source>
        <strain evidence="9">MCC335</strain>
    </source>
</reference>
<evidence type="ECO:0000256" key="7">
    <source>
        <dbReference type="RuleBase" id="RU363032"/>
    </source>
</evidence>
<dbReference type="GO" id="GO:0005886">
    <property type="term" value="C:plasma membrane"/>
    <property type="evidence" value="ECO:0007669"/>
    <property type="project" value="UniProtKB-SubCell"/>
</dbReference>
<dbReference type="Pfam" id="PF00528">
    <property type="entry name" value="BPD_transp_1"/>
    <property type="match status" value="1"/>
</dbReference>
<evidence type="ECO:0000256" key="1">
    <source>
        <dbReference type="ARBA" id="ARBA00004651"/>
    </source>
</evidence>
<accession>A0AA41FLD7</accession>
<evidence type="ECO:0000259" key="8">
    <source>
        <dbReference type="PROSITE" id="PS50928"/>
    </source>
</evidence>
<dbReference type="PANTHER" id="PTHR43005">
    <property type="entry name" value="BLR7065 PROTEIN"/>
    <property type="match status" value="1"/>
</dbReference>
<comment type="subcellular location">
    <subcellularLocation>
        <location evidence="1 7">Cell membrane</location>
        <topology evidence="1 7">Multi-pass membrane protein</topology>
    </subcellularLocation>
</comment>
<dbReference type="AlphaFoldDB" id="A0AA41FLD7"/>
<gene>
    <name evidence="9" type="ORF">GPL26_28475</name>
</gene>
<keyword evidence="3" id="KW-1003">Cell membrane</keyword>
<feature type="domain" description="ABC transmembrane type-1" evidence="8">
    <location>
        <begin position="75"/>
        <end position="287"/>
    </location>
</feature>
<dbReference type="PROSITE" id="PS50928">
    <property type="entry name" value="ABC_TM1"/>
    <property type="match status" value="1"/>
</dbReference>
<dbReference type="InterPro" id="IPR035906">
    <property type="entry name" value="MetI-like_sf"/>
</dbReference>
<feature type="transmembrane region" description="Helical" evidence="7">
    <location>
        <begin position="207"/>
        <end position="226"/>
    </location>
</feature>
<keyword evidence="2 7" id="KW-0813">Transport</keyword>
<comment type="caution">
    <text evidence="9">The sequence shown here is derived from an EMBL/GenBank/DDBJ whole genome shotgun (WGS) entry which is preliminary data.</text>
</comment>
<feature type="transmembrane region" description="Helical" evidence="7">
    <location>
        <begin position="20"/>
        <end position="41"/>
    </location>
</feature>
<evidence type="ECO:0000256" key="5">
    <source>
        <dbReference type="ARBA" id="ARBA00022989"/>
    </source>
</evidence>
<keyword evidence="6 7" id="KW-0472">Membrane</keyword>
<comment type="similarity">
    <text evidence="7">Belongs to the binding-protein-dependent transport system permease family.</text>
</comment>
<dbReference type="EMBL" id="WQPS01000143">
    <property type="protein sequence ID" value="MBT9813510.1"/>
    <property type="molecule type" value="Genomic_DNA"/>
</dbReference>
<dbReference type="Gene3D" id="1.10.3720.10">
    <property type="entry name" value="MetI-like"/>
    <property type="match status" value="1"/>
</dbReference>
<feature type="transmembrane region" description="Helical" evidence="7">
    <location>
        <begin position="112"/>
        <end position="133"/>
    </location>
</feature>
<dbReference type="Proteomes" id="UP000708338">
    <property type="component" value="Unassembled WGS sequence"/>
</dbReference>
<evidence type="ECO:0000256" key="3">
    <source>
        <dbReference type="ARBA" id="ARBA00022475"/>
    </source>
</evidence>
<dbReference type="CDD" id="cd06261">
    <property type="entry name" value="TM_PBP2"/>
    <property type="match status" value="1"/>
</dbReference>
<protein>
    <submittedName>
        <fullName evidence="9">ABC transporter permease subunit</fullName>
    </submittedName>
</protein>
<dbReference type="SUPFAM" id="SSF161098">
    <property type="entry name" value="MetI-like"/>
    <property type="match status" value="1"/>
</dbReference>
<evidence type="ECO:0000313" key="10">
    <source>
        <dbReference type="Proteomes" id="UP000708338"/>
    </source>
</evidence>
<feature type="transmembrane region" description="Helical" evidence="7">
    <location>
        <begin position="162"/>
        <end position="187"/>
    </location>
</feature>
<feature type="transmembrane region" description="Helical" evidence="7">
    <location>
        <begin position="233"/>
        <end position="254"/>
    </location>
</feature>
<evidence type="ECO:0000256" key="6">
    <source>
        <dbReference type="ARBA" id="ARBA00023136"/>
    </source>
</evidence>
<evidence type="ECO:0000256" key="2">
    <source>
        <dbReference type="ARBA" id="ARBA00022448"/>
    </source>
</evidence>